<protein>
    <submittedName>
        <fullName evidence="1">Uncharacterized protein</fullName>
    </submittedName>
</protein>
<organism evidence="1 2">
    <name type="scientific">Melastoma candidum</name>
    <dbReference type="NCBI Taxonomy" id="119954"/>
    <lineage>
        <taxon>Eukaryota</taxon>
        <taxon>Viridiplantae</taxon>
        <taxon>Streptophyta</taxon>
        <taxon>Embryophyta</taxon>
        <taxon>Tracheophyta</taxon>
        <taxon>Spermatophyta</taxon>
        <taxon>Magnoliopsida</taxon>
        <taxon>eudicotyledons</taxon>
        <taxon>Gunneridae</taxon>
        <taxon>Pentapetalae</taxon>
        <taxon>rosids</taxon>
        <taxon>malvids</taxon>
        <taxon>Myrtales</taxon>
        <taxon>Melastomataceae</taxon>
        <taxon>Melastomatoideae</taxon>
        <taxon>Melastomateae</taxon>
        <taxon>Melastoma</taxon>
    </lineage>
</organism>
<name>A0ACB9S081_9MYRT</name>
<reference evidence="2" key="1">
    <citation type="journal article" date="2023" name="Front. Plant Sci.">
        <title>Chromosomal-level genome assembly of Melastoma candidum provides insights into trichome evolution.</title>
        <authorList>
            <person name="Zhong Y."/>
            <person name="Wu W."/>
            <person name="Sun C."/>
            <person name="Zou P."/>
            <person name="Liu Y."/>
            <person name="Dai S."/>
            <person name="Zhou R."/>
        </authorList>
    </citation>
    <scope>NUCLEOTIDE SEQUENCE [LARGE SCALE GENOMIC DNA]</scope>
</reference>
<accession>A0ACB9S081</accession>
<keyword evidence="2" id="KW-1185">Reference proteome</keyword>
<evidence type="ECO:0000313" key="1">
    <source>
        <dbReference type="EMBL" id="KAI4384765.1"/>
    </source>
</evidence>
<dbReference type="EMBL" id="CM042881">
    <property type="protein sequence ID" value="KAI4384765.1"/>
    <property type="molecule type" value="Genomic_DNA"/>
</dbReference>
<proteinExistence type="predicted"/>
<evidence type="ECO:0000313" key="2">
    <source>
        <dbReference type="Proteomes" id="UP001057402"/>
    </source>
</evidence>
<comment type="caution">
    <text evidence="1">The sequence shown here is derived from an EMBL/GenBank/DDBJ whole genome shotgun (WGS) entry which is preliminary data.</text>
</comment>
<sequence length="418" mass="44962">MESQLVRPEEGEQQQQQPPRGDDKNSVLKKVKAKARKLKETIARHAHAREHEHDRLGDVPDDRDLDEEEDDERGEETLTGQEVRMARTDEPTSHETEQVKNQREEIVPSLATTPSSVSSSALIDQHPDQTKDFLGPPGLEEGTKSPAWRTDPPNNQTKISDPTGLGNEEADVSPLTESIGKMTIEAELETQADGARISTSRTGSHDQFSPETVRDPIPTQDESEKPTTGSSYADKIISMTAAIADKSAYAKDVVALKLGLVDKSNTETGIKDSGDATAKREQTSDQPAAKRIAAVVTEKLSPVYEKVIETGSAVASKVRGSSGGTGEDKGVSVKEYVSEKLKPGEEDKALSELISDALRERKERMGKVAEDAAGRKGAVGYMLRKGGESPQASASGGGADEGEDQRQAVGEKEEVGLG</sequence>
<dbReference type="Proteomes" id="UP001057402">
    <property type="component" value="Chromosome 2"/>
</dbReference>
<gene>
    <name evidence="1" type="ORF">MLD38_002873</name>
</gene>